<feature type="transmembrane region" description="Helical" evidence="1">
    <location>
        <begin position="129"/>
        <end position="147"/>
    </location>
</feature>
<feature type="transmembrane region" description="Helical" evidence="1">
    <location>
        <begin position="50"/>
        <end position="74"/>
    </location>
</feature>
<keyword evidence="1" id="KW-0472">Membrane</keyword>
<dbReference type="Proteomes" id="UP000193484">
    <property type="component" value="Unassembled WGS sequence"/>
</dbReference>
<evidence type="ECO:0000256" key="1">
    <source>
        <dbReference type="SAM" id="Phobius"/>
    </source>
</evidence>
<protein>
    <submittedName>
        <fullName evidence="2">Uncharacterized protein</fullName>
    </submittedName>
</protein>
<evidence type="ECO:0000313" key="2">
    <source>
        <dbReference type="EMBL" id="ORU99810.1"/>
    </source>
</evidence>
<gene>
    <name evidence="2" type="ORF">AWC04_16470</name>
</gene>
<dbReference type="STRING" id="1793.AWC04_16470"/>
<comment type="caution">
    <text evidence="2">The sequence shown here is derived from an EMBL/GenBank/DDBJ whole genome shotgun (WGS) entry which is preliminary data.</text>
</comment>
<dbReference type="AlphaFoldDB" id="A0A1X1R568"/>
<keyword evidence="3" id="KW-1185">Reference proteome</keyword>
<organism evidence="2 3">
    <name type="scientific">Mycolicibacterium fallax</name>
    <name type="common">Mycobacterium fallax</name>
    <dbReference type="NCBI Taxonomy" id="1793"/>
    <lineage>
        <taxon>Bacteria</taxon>
        <taxon>Bacillati</taxon>
        <taxon>Actinomycetota</taxon>
        <taxon>Actinomycetes</taxon>
        <taxon>Mycobacteriales</taxon>
        <taxon>Mycobacteriaceae</taxon>
        <taxon>Mycolicibacterium</taxon>
    </lineage>
</organism>
<keyword evidence="1" id="KW-1133">Transmembrane helix</keyword>
<name>A0A1X1R568_MYCFA</name>
<keyword evidence="1" id="KW-0812">Transmembrane</keyword>
<accession>A0A1X1R568</accession>
<evidence type="ECO:0000313" key="3">
    <source>
        <dbReference type="Proteomes" id="UP000193484"/>
    </source>
</evidence>
<proteinExistence type="predicted"/>
<feature type="transmembrane region" description="Helical" evidence="1">
    <location>
        <begin position="86"/>
        <end position="109"/>
    </location>
</feature>
<sequence length="153" mass="15417">MAGTNNTTAVIAAILAFLTSATCLWGAFGALLGGALTSSTIYGVDIFPGWFTATMLIVGLANLALGALLITGGVFTLKRKRKGPALVAVGAGGTIVFSIVSLVATIAMANELVGDYGLVSSAGSHVVTAMQLMLPIATLVLALVAPTRRHCAL</sequence>
<dbReference type="EMBL" id="LQOJ01000051">
    <property type="protein sequence ID" value="ORU99810.1"/>
    <property type="molecule type" value="Genomic_DNA"/>
</dbReference>
<reference evidence="2 3" key="1">
    <citation type="submission" date="2016-01" db="EMBL/GenBank/DDBJ databases">
        <title>The new phylogeny of the genus Mycobacterium.</title>
        <authorList>
            <person name="Tarcisio F."/>
            <person name="Conor M."/>
            <person name="Antonella G."/>
            <person name="Elisabetta G."/>
            <person name="Giulia F.S."/>
            <person name="Sara T."/>
            <person name="Anna F."/>
            <person name="Clotilde B."/>
            <person name="Roberto B."/>
            <person name="Veronica D.S."/>
            <person name="Fabio R."/>
            <person name="Monica P."/>
            <person name="Olivier J."/>
            <person name="Enrico T."/>
            <person name="Nicola S."/>
        </authorList>
    </citation>
    <scope>NUCLEOTIDE SEQUENCE [LARGE SCALE GENOMIC DNA]</scope>
    <source>
        <strain evidence="2 3">DSM 44179</strain>
    </source>
</reference>